<accession>A0A165NLA5</accession>
<dbReference type="Proteomes" id="UP000076761">
    <property type="component" value="Unassembled WGS sequence"/>
</dbReference>
<dbReference type="InParanoid" id="A0A165NLA5"/>
<name>A0A165NLA5_9AGAM</name>
<dbReference type="AlphaFoldDB" id="A0A165NLA5"/>
<protein>
    <submittedName>
        <fullName evidence="1">Uncharacterized protein</fullName>
    </submittedName>
</protein>
<gene>
    <name evidence="1" type="ORF">NEOLEDRAFT_1183105</name>
</gene>
<dbReference type="EMBL" id="KV425633">
    <property type="protein sequence ID" value="KZT19803.1"/>
    <property type="molecule type" value="Genomic_DNA"/>
</dbReference>
<reference evidence="1 2" key="1">
    <citation type="journal article" date="2016" name="Mol. Biol. Evol.">
        <title>Comparative Genomics of Early-Diverging Mushroom-Forming Fungi Provides Insights into the Origins of Lignocellulose Decay Capabilities.</title>
        <authorList>
            <person name="Nagy L.G."/>
            <person name="Riley R."/>
            <person name="Tritt A."/>
            <person name="Adam C."/>
            <person name="Daum C."/>
            <person name="Floudas D."/>
            <person name="Sun H."/>
            <person name="Yadav J.S."/>
            <person name="Pangilinan J."/>
            <person name="Larsson K.H."/>
            <person name="Matsuura K."/>
            <person name="Barry K."/>
            <person name="Labutti K."/>
            <person name="Kuo R."/>
            <person name="Ohm R.A."/>
            <person name="Bhattacharya S.S."/>
            <person name="Shirouzu T."/>
            <person name="Yoshinaga Y."/>
            <person name="Martin F.M."/>
            <person name="Grigoriev I.V."/>
            <person name="Hibbett D.S."/>
        </authorList>
    </citation>
    <scope>NUCLEOTIDE SEQUENCE [LARGE SCALE GENOMIC DNA]</scope>
    <source>
        <strain evidence="1 2">HHB14362 ss-1</strain>
    </source>
</reference>
<evidence type="ECO:0000313" key="2">
    <source>
        <dbReference type="Proteomes" id="UP000076761"/>
    </source>
</evidence>
<keyword evidence="2" id="KW-1185">Reference proteome</keyword>
<dbReference type="STRING" id="1314782.A0A165NLA5"/>
<organism evidence="1 2">
    <name type="scientific">Neolentinus lepideus HHB14362 ss-1</name>
    <dbReference type="NCBI Taxonomy" id="1314782"/>
    <lineage>
        <taxon>Eukaryota</taxon>
        <taxon>Fungi</taxon>
        <taxon>Dikarya</taxon>
        <taxon>Basidiomycota</taxon>
        <taxon>Agaricomycotina</taxon>
        <taxon>Agaricomycetes</taxon>
        <taxon>Gloeophyllales</taxon>
        <taxon>Gloeophyllaceae</taxon>
        <taxon>Neolentinus</taxon>
    </lineage>
</organism>
<sequence length="237" mass="26103">MSVRKCLDILGHCHLLESCDLTFGAGLNDVEVGPRLQLGYLSSFALNLNYPGTVDAFVSRLGTPNLLRLSLYTTAGHIGSIEPFRIMLGGSRAPLEDLKIESSRVPFHTIDDFWKFWEFTPNLKKLVILGSTATDPFGGEVKTFLSKLKMNPDSPSGAYLPQLEELLLQADFSPADPPPEDLIRGMLQSRLGGFSLNTSGAKARLNKVGLTFWAARGYHVWFLSESGEIQARQLGEM</sequence>
<evidence type="ECO:0000313" key="1">
    <source>
        <dbReference type="EMBL" id="KZT19803.1"/>
    </source>
</evidence>
<proteinExistence type="predicted"/>